<dbReference type="GO" id="GO:0032993">
    <property type="term" value="C:protein-DNA complex"/>
    <property type="evidence" value="ECO:0007669"/>
    <property type="project" value="TreeGrafter"/>
</dbReference>
<dbReference type="InterPro" id="IPR011006">
    <property type="entry name" value="CheY-like_superfamily"/>
</dbReference>
<keyword evidence="9" id="KW-1185">Reference proteome</keyword>
<dbReference type="PROSITE" id="PS50110">
    <property type="entry name" value="RESPONSE_REGULATORY"/>
    <property type="match status" value="1"/>
</dbReference>
<evidence type="ECO:0000256" key="2">
    <source>
        <dbReference type="ARBA" id="ARBA00023012"/>
    </source>
</evidence>
<evidence type="ECO:0000259" key="7">
    <source>
        <dbReference type="PROSITE" id="PS50110"/>
    </source>
</evidence>
<dbReference type="InterPro" id="IPR039420">
    <property type="entry name" value="WalR-like"/>
</dbReference>
<sequence length="155" mass="16267">MATVLIVDDDEALLGLVAATLAVAGIDSRTATSGAEALDSVSTTLPDCVILDIRMPGPSGLDLCATWRADRRTAGIPVVILTARGQLGDRASGFDCGADDYVVKPFDPQDLSRRVQALLSPVRQQRWHREHSLPAAQAAPEPVLVLGGGPVPCET</sequence>
<dbReference type="InterPro" id="IPR001789">
    <property type="entry name" value="Sig_transdc_resp-reg_receiver"/>
</dbReference>
<evidence type="ECO:0000256" key="4">
    <source>
        <dbReference type="ARBA" id="ARBA00023125"/>
    </source>
</evidence>
<dbReference type="PANTHER" id="PTHR48111">
    <property type="entry name" value="REGULATOR OF RPOS"/>
    <property type="match status" value="1"/>
</dbReference>
<dbReference type="AlphaFoldDB" id="A0A919TU54"/>
<keyword evidence="3" id="KW-0805">Transcription regulation</keyword>
<dbReference type="GO" id="GO:0000156">
    <property type="term" value="F:phosphorelay response regulator activity"/>
    <property type="evidence" value="ECO:0007669"/>
    <property type="project" value="TreeGrafter"/>
</dbReference>
<keyword evidence="2" id="KW-0902">Two-component regulatory system</keyword>
<organism evidence="8 9">
    <name type="scientific">Paractinoplanes tereljensis</name>
    <dbReference type="NCBI Taxonomy" id="571912"/>
    <lineage>
        <taxon>Bacteria</taxon>
        <taxon>Bacillati</taxon>
        <taxon>Actinomycetota</taxon>
        <taxon>Actinomycetes</taxon>
        <taxon>Micromonosporales</taxon>
        <taxon>Micromonosporaceae</taxon>
        <taxon>Paractinoplanes</taxon>
    </lineage>
</organism>
<accession>A0A919TU54</accession>
<gene>
    <name evidence="8" type="ORF">Ate02nite_51610</name>
</gene>
<protein>
    <recommendedName>
        <fullName evidence="7">Response regulatory domain-containing protein</fullName>
    </recommendedName>
</protein>
<dbReference type="GO" id="GO:0000976">
    <property type="term" value="F:transcription cis-regulatory region binding"/>
    <property type="evidence" value="ECO:0007669"/>
    <property type="project" value="TreeGrafter"/>
</dbReference>
<keyword evidence="5" id="KW-0804">Transcription</keyword>
<comment type="caution">
    <text evidence="8">The sequence shown here is derived from an EMBL/GenBank/DDBJ whole genome shotgun (WGS) entry which is preliminary data.</text>
</comment>
<dbReference type="CDD" id="cd17574">
    <property type="entry name" value="REC_OmpR"/>
    <property type="match status" value="1"/>
</dbReference>
<feature type="domain" description="Response regulatory" evidence="7">
    <location>
        <begin position="3"/>
        <end position="119"/>
    </location>
</feature>
<dbReference type="SMART" id="SM00448">
    <property type="entry name" value="REC"/>
    <property type="match status" value="1"/>
</dbReference>
<dbReference type="Gene3D" id="3.40.50.2300">
    <property type="match status" value="1"/>
</dbReference>
<dbReference type="EMBL" id="BOMY01000034">
    <property type="protein sequence ID" value="GIF22431.1"/>
    <property type="molecule type" value="Genomic_DNA"/>
</dbReference>
<name>A0A919TU54_9ACTN</name>
<evidence type="ECO:0000256" key="3">
    <source>
        <dbReference type="ARBA" id="ARBA00023015"/>
    </source>
</evidence>
<evidence type="ECO:0000313" key="8">
    <source>
        <dbReference type="EMBL" id="GIF22431.1"/>
    </source>
</evidence>
<dbReference type="GO" id="GO:0005829">
    <property type="term" value="C:cytosol"/>
    <property type="evidence" value="ECO:0007669"/>
    <property type="project" value="TreeGrafter"/>
</dbReference>
<dbReference type="SUPFAM" id="SSF52172">
    <property type="entry name" value="CheY-like"/>
    <property type="match status" value="1"/>
</dbReference>
<evidence type="ECO:0000256" key="1">
    <source>
        <dbReference type="ARBA" id="ARBA00022553"/>
    </source>
</evidence>
<evidence type="ECO:0000256" key="6">
    <source>
        <dbReference type="PROSITE-ProRule" id="PRU00169"/>
    </source>
</evidence>
<dbReference type="GO" id="GO:0006355">
    <property type="term" value="P:regulation of DNA-templated transcription"/>
    <property type="evidence" value="ECO:0007669"/>
    <property type="project" value="TreeGrafter"/>
</dbReference>
<evidence type="ECO:0000313" key="9">
    <source>
        <dbReference type="Proteomes" id="UP000623608"/>
    </source>
</evidence>
<keyword evidence="1 6" id="KW-0597">Phosphoprotein</keyword>
<keyword evidence="4" id="KW-0238">DNA-binding</keyword>
<feature type="modified residue" description="4-aspartylphosphate" evidence="6">
    <location>
        <position position="52"/>
    </location>
</feature>
<dbReference type="Proteomes" id="UP000623608">
    <property type="component" value="Unassembled WGS sequence"/>
</dbReference>
<reference evidence="8" key="1">
    <citation type="submission" date="2021-01" db="EMBL/GenBank/DDBJ databases">
        <title>Whole genome shotgun sequence of Actinoplanes tereljensis NBRC 105297.</title>
        <authorList>
            <person name="Komaki H."/>
            <person name="Tamura T."/>
        </authorList>
    </citation>
    <scope>NUCLEOTIDE SEQUENCE</scope>
    <source>
        <strain evidence="8">NBRC 105297</strain>
    </source>
</reference>
<dbReference type="Pfam" id="PF00072">
    <property type="entry name" value="Response_reg"/>
    <property type="match status" value="1"/>
</dbReference>
<dbReference type="RefSeq" id="WP_203809917.1">
    <property type="nucleotide sequence ID" value="NZ_BOMY01000034.1"/>
</dbReference>
<proteinExistence type="predicted"/>
<dbReference type="PANTHER" id="PTHR48111:SF1">
    <property type="entry name" value="TWO-COMPONENT RESPONSE REGULATOR ORR33"/>
    <property type="match status" value="1"/>
</dbReference>
<evidence type="ECO:0000256" key="5">
    <source>
        <dbReference type="ARBA" id="ARBA00023163"/>
    </source>
</evidence>